<keyword evidence="2" id="KW-0378">Hydrolase</keyword>
<evidence type="ECO:0000313" key="4">
    <source>
        <dbReference type="EMBL" id="OKL62049.1"/>
    </source>
</evidence>
<organism evidence="4 5">
    <name type="scientific">Talaromyces atroroseus</name>
    <dbReference type="NCBI Taxonomy" id="1441469"/>
    <lineage>
        <taxon>Eukaryota</taxon>
        <taxon>Fungi</taxon>
        <taxon>Dikarya</taxon>
        <taxon>Ascomycota</taxon>
        <taxon>Pezizomycotina</taxon>
        <taxon>Eurotiomycetes</taxon>
        <taxon>Eurotiomycetidae</taxon>
        <taxon>Eurotiales</taxon>
        <taxon>Trichocomaceae</taxon>
        <taxon>Talaromyces</taxon>
        <taxon>Talaromyces sect. Trachyspermi</taxon>
    </lineage>
</organism>
<sequence>MGKFVPPQSQGRPRDRSPSYTKAIIISCLLALGVIINIRQWTLTAEIIRNERTQHDLSEPTEPSEFAWHQITPTKNLEYHPCFGGYQCARLELPMDWNRTDGAGEKIALAITKLPAKVPVTDKRYGGPILLNPGGPGGSGVLMLLKYGQLLQSIADYNSLAPAAYDDQGKYFDIISFDPRGVNNTTPGFSCFPDAQSQYEWNLQTEATGILGSSDNALHQIWARSEALAAACAKPTPGSEWLGNFMNTPPVVADMVELIERHGEWREQETEKLLAGNTIQLLPGETREMVRQRNVWQKGDEKLLYWGFSYGSILGMTFAAMQPHRVHRAAIDGVCNATDYYTGRWLANLQDSDSIVDKFCEYCHQAGPEVCPFATGESAEDTKIYFDQILSSMQTGPIVVSGNPNRAPDVVTYSDLKTLIGEALYAPYKLFEPLAKVIAEVSRGNGTYLSQLKEENREEIRPTPSRCQNDDVLWETCGQFYDYLAWGGRKNQPGGSKVYPPPLRDHKMQKADVKFWGNQARLLAIRRIHYFS</sequence>
<dbReference type="RefSeq" id="XP_020122170.1">
    <property type="nucleotide sequence ID" value="XM_020264439.1"/>
</dbReference>
<keyword evidence="5" id="KW-1185">Reference proteome</keyword>
<comment type="similarity">
    <text evidence="1">Belongs to the peptidase S33 family.</text>
</comment>
<reference evidence="4 5" key="1">
    <citation type="submission" date="2015-06" db="EMBL/GenBank/DDBJ databases">
        <title>Talaromyces atroroseus IBT 11181 draft genome.</title>
        <authorList>
            <person name="Rasmussen K.B."/>
            <person name="Rasmussen S."/>
            <person name="Petersen B."/>
            <person name="Sicheritz-Ponten T."/>
            <person name="Mortensen U.H."/>
            <person name="Thrane U."/>
        </authorList>
    </citation>
    <scope>NUCLEOTIDE SEQUENCE [LARGE SCALE GENOMIC DNA]</scope>
    <source>
        <strain evidence="4 5">IBT 11181</strain>
    </source>
</reference>
<protein>
    <recommendedName>
        <fullName evidence="3">AB hydrolase-1 domain-containing protein</fullName>
    </recommendedName>
</protein>
<name>A0A225B250_TALAT</name>
<dbReference type="EMBL" id="LFMY01000003">
    <property type="protein sequence ID" value="OKL62049.1"/>
    <property type="molecule type" value="Genomic_DNA"/>
</dbReference>
<dbReference type="OrthoDB" id="425534at2759"/>
<dbReference type="PANTHER" id="PTHR43248:SF25">
    <property type="entry name" value="AB HYDROLASE-1 DOMAIN-CONTAINING PROTEIN-RELATED"/>
    <property type="match status" value="1"/>
</dbReference>
<dbReference type="Gene3D" id="3.40.50.1820">
    <property type="entry name" value="alpha/beta hydrolase"/>
    <property type="match status" value="1"/>
</dbReference>
<dbReference type="Pfam" id="PF00561">
    <property type="entry name" value="Abhydrolase_1"/>
    <property type="match status" value="1"/>
</dbReference>
<proteinExistence type="inferred from homology"/>
<evidence type="ECO:0000313" key="5">
    <source>
        <dbReference type="Proteomes" id="UP000214365"/>
    </source>
</evidence>
<evidence type="ECO:0000259" key="3">
    <source>
        <dbReference type="Pfam" id="PF00561"/>
    </source>
</evidence>
<dbReference type="PANTHER" id="PTHR43248">
    <property type="entry name" value="2-SUCCINYL-6-HYDROXY-2,4-CYCLOHEXADIENE-1-CARBOXYLATE SYNTHASE"/>
    <property type="match status" value="1"/>
</dbReference>
<dbReference type="InterPro" id="IPR029058">
    <property type="entry name" value="AB_hydrolase_fold"/>
</dbReference>
<dbReference type="GeneID" id="31002156"/>
<dbReference type="Proteomes" id="UP000214365">
    <property type="component" value="Unassembled WGS sequence"/>
</dbReference>
<dbReference type="STRING" id="1441469.A0A225B250"/>
<dbReference type="GO" id="GO:0016787">
    <property type="term" value="F:hydrolase activity"/>
    <property type="evidence" value="ECO:0007669"/>
    <property type="project" value="UniProtKB-KW"/>
</dbReference>
<dbReference type="AlphaFoldDB" id="A0A225B250"/>
<dbReference type="InterPro" id="IPR000073">
    <property type="entry name" value="AB_hydrolase_1"/>
</dbReference>
<comment type="caution">
    <text evidence="4">The sequence shown here is derived from an EMBL/GenBank/DDBJ whole genome shotgun (WGS) entry which is preliminary data.</text>
</comment>
<dbReference type="SUPFAM" id="SSF53474">
    <property type="entry name" value="alpha/beta-Hydrolases"/>
    <property type="match status" value="1"/>
</dbReference>
<accession>A0A225B250</accession>
<evidence type="ECO:0000256" key="2">
    <source>
        <dbReference type="ARBA" id="ARBA00022801"/>
    </source>
</evidence>
<feature type="domain" description="AB hydrolase-1" evidence="3">
    <location>
        <begin position="128"/>
        <end position="350"/>
    </location>
</feature>
<dbReference type="InterPro" id="IPR051601">
    <property type="entry name" value="Serine_prot/Carboxylest_S33"/>
</dbReference>
<evidence type="ECO:0000256" key="1">
    <source>
        <dbReference type="ARBA" id="ARBA00010088"/>
    </source>
</evidence>
<gene>
    <name evidence="4" type="ORF">UA08_02401</name>
</gene>